<dbReference type="Pfam" id="PF00675">
    <property type="entry name" value="Peptidase_M16"/>
    <property type="match status" value="1"/>
</dbReference>
<keyword evidence="2" id="KW-0378">Hydrolase</keyword>
<organism evidence="6 7">
    <name type="scientific">Henriciella algicola</name>
    <dbReference type="NCBI Taxonomy" id="1608422"/>
    <lineage>
        <taxon>Bacteria</taxon>
        <taxon>Pseudomonadati</taxon>
        <taxon>Pseudomonadota</taxon>
        <taxon>Alphaproteobacteria</taxon>
        <taxon>Hyphomonadales</taxon>
        <taxon>Hyphomonadaceae</taxon>
        <taxon>Henriciella</taxon>
    </lineage>
</organism>
<evidence type="ECO:0000259" key="4">
    <source>
        <dbReference type="Pfam" id="PF00675"/>
    </source>
</evidence>
<evidence type="ECO:0000256" key="1">
    <source>
        <dbReference type="ARBA" id="ARBA00007261"/>
    </source>
</evidence>
<name>A0A399RNI8_9PROT</name>
<keyword evidence="2" id="KW-0645">Protease</keyword>
<evidence type="ECO:0000259" key="5">
    <source>
        <dbReference type="Pfam" id="PF05193"/>
    </source>
</evidence>
<comment type="caution">
    <text evidence="6">The sequence shown here is derived from an EMBL/GenBank/DDBJ whole genome shotgun (WGS) entry which is preliminary data.</text>
</comment>
<evidence type="ECO:0000256" key="2">
    <source>
        <dbReference type="ARBA" id="ARBA00023049"/>
    </source>
</evidence>
<dbReference type="Proteomes" id="UP000265845">
    <property type="component" value="Unassembled WGS sequence"/>
</dbReference>
<proteinExistence type="inferred from homology"/>
<feature type="signal peptide" evidence="3">
    <location>
        <begin position="1"/>
        <end position="21"/>
    </location>
</feature>
<gene>
    <name evidence="6" type="ORF">D1222_02830</name>
</gene>
<protein>
    <submittedName>
        <fullName evidence="6">Insulinase family protein</fullName>
    </submittedName>
</protein>
<feature type="domain" description="Peptidase M16 C-terminal" evidence="5">
    <location>
        <begin position="198"/>
        <end position="381"/>
    </location>
</feature>
<dbReference type="AlphaFoldDB" id="A0A399RNI8"/>
<dbReference type="InterPro" id="IPR011249">
    <property type="entry name" value="Metalloenz_LuxS/M16"/>
</dbReference>
<dbReference type="Pfam" id="PF05193">
    <property type="entry name" value="Peptidase_M16_C"/>
    <property type="match status" value="1"/>
</dbReference>
<dbReference type="PANTHER" id="PTHR11851">
    <property type="entry name" value="METALLOPROTEASE"/>
    <property type="match status" value="1"/>
</dbReference>
<dbReference type="GO" id="GO:0046872">
    <property type="term" value="F:metal ion binding"/>
    <property type="evidence" value="ECO:0007669"/>
    <property type="project" value="InterPro"/>
</dbReference>
<dbReference type="SUPFAM" id="SSF63411">
    <property type="entry name" value="LuxS/MPP-like metallohydrolase"/>
    <property type="match status" value="2"/>
</dbReference>
<dbReference type="InterPro" id="IPR011765">
    <property type="entry name" value="Pept_M16_N"/>
</dbReference>
<feature type="domain" description="Peptidase M16 N-terminal" evidence="4">
    <location>
        <begin position="42"/>
        <end position="189"/>
    </location>
</feature>
<dbReference type="Gene3D" id="3.30.830.10">
    <property type="entry name" value="Metalloenzyme, LuxS/M16 peptidase-like"/>
    <property type="match status" value="2"/>
</dbReference>
<keyword evidence="3" id="KW-0732">Signal</keyword>
<keyword evidence="2" id="KW-0482">Metalloprotease</keyword>
<dbReference type="OrthoDB" id="9811314at2"/>
<sequence>MKAFLAGGLAAASLGAGLAFADTSEAEWTPTTFELENGMDVVVLPDNRAPVVTHMVWYKVGAVDEDEGKSGIAHLFEHVMFKETDDIGPDEFTTIVQRNGGQLNAFTSWDYTAYYERVAKGQLERMMELEAERMTDLIINDDPEGPFISERDVVKEERRQRIDNNPGVILQEQVMTALYQDHPYNITVIGKMEEVGALTPQDGLDFYNKWYTPSEAILIVAGDVTPEEVRTLAERTYGQIESTSDEIPQRGWQDVQPLAETQLITHSDPKVRQPEWERWYLSTSFTQDRDFAYALNVALDVLGGGRTSRLYQALVEDQKIANNASAGAWLSLHDTAPAVLSASPSDGVSLDALEEAYMAVVNDVLANGFTDEEVERSRNSLAASAIYQRDSQAGMANLYGRTLAVGGTVEDVMNYPDDIRRVTADDAIAALRRVLGEDKNYIEAHLLPEEEEQTAEESQTDE</sequence>
<dbReference type="InterPro" id="IPR007863">
    <property type="entry name" value="Peptidase_M16_C"/>
</dbReference>
<dbReference type="InterPro" id="IPR050361">
    <property type="entry name" value="MPP/UQCRC_Complex"/>
</dbReference>
<dbReference type="GO" id="GO:0008237">
    <property type="term" value="F:metallopeptidase activity"/>
    <property type="evidence" value="ECO:0007669"/>
    <property type="project" value="UniProtKB-KW"/>
</dbReference>
<dbReference type="EMBL" id="QWGA01000003">
    <property type="protein sequence ID" value="RIJ31215.1"/>
    <property type="molecule type" value="Genomic_DNA"/>
</dbReference>
<feature type="chain" id="PRO_5017265547" evidence="3">
    <location>
        <begin position="22"/>
        <end position="462"/>
    </location>
</feature>
<evidence type="ECO:0000313" key="6">
    <source>
        <dbReference type="EMBL" id="RIJ31215.1"/>
    </source>
</evidence>
<keyword evidence="7" id="KW-1185">Reference proteome</keyword>
<evidence type="ECO:0000313" key="7">
    <source>
        <dbReference type="Proteomes" id="UP000265845"/>
    </source>
</evidence>
<dbReference type="PANTHER" id="PTHR11851:SF49">
    <property type="entry name" value="MITOCHONDRIAL-PROCESSING PEPTIDASE SUBUNIT ALPHA"/>
    <property type="match status" value="1"/>
</dbReference>
<reference evidence="6 7" key="1">
    <citation type="submission" date="2018-08" db="EMBL/GenBank/DDBJ databases">
        <title>Henriciella mobilis sp. nov., isolated from seawater.</title>
        <authorList>
            <person name="Cheng H."/>
            <person name="Wu Y.-H."/>
            <person name="Xu X.-W."/>
            <person name="Guo L.-L."/>
        </authorList>
    </citation>
    <scope>NUCLEOTIDE SEQUENCE [LARGE SCALE GENOMIC DNA]</scope>
    <source>
        <strain evidence="6 7">CCUG67844</strain>
    </source>
</reference>
<evidence type="ECO:0000256" key="3">
    <source>
        <dbReference type="SAM" id="SignalP"/>
    </source>
</evidence>
<dbReference type="RefSeq" id="WP_119453698.1">
    <property type="nucleotide sequence ID" value="NZ_QWGA01000003.1"/>
</dbReference>
<comment type="similarity">
    <text evidence="1">Belongs to the peptidase M16 family.</text>
</comment>
<accession>A0A399RNI8</accession>